<organism evidence="11 12">
    <name type="scientific">Ktedonospora formicarum</name>
    <dbReference type="NCBI Taxonomy" id="2778364"/>
    <lineage>
        <taxon>Bacteria</taxon>
        <taxon>Bacillati</taxon>
        <taxon>Chloroflexota</taxon>
        <taxon>Ktedonobacteria</taxon>
        <taxon>Ktedonobacterales</taxon>
        <taxon>Ktedonobacteraceae</taxon>
        <taxon>Ktedonospora</taxon>
    </lineage>
</organism>
<evidence type="ECO:0000256" key="7">
    <source>
        <dbReference type="ARBA" id="ARBA00023136"/>
    </source>
</evidence>
<dbReference type="PROSITE" id="PS50113">
    <property type="entry name" value="PAC"/>
    <property type="match status" value="4"/>
</dbReference>
<accession>A0A8J3MQM2</accession>
<name>A0A8J3MQM2_9CHLR</name>
<evidence type="ECO:0000256" key="5">
    <source>
        <dbReference type="ARBA" id="ARBA00022777"/>
    </source>
</evidence>
<dbReference type="RefSeq" id="WP_220194413.1">
    <property type="nucleotide sequence ID" value="NZ_BNJF01000001.1"/>
</dbReference>
<dbReference type="Gene3D" id="1.10.287.130">
    <property type="match status" value="1"/>
</dbReference>
<dbReference type="PRINTS" id="PR00344">
    <property type="entry name" value="BCTRLSENSOR"/>
</dbReference>
<evidence type="ECO:0000256" key="1">
    <source>
        <dbReference type="ARBA" id="ARBA00000085"/>
    </source>
</evidence>
<dbReference type="CDD" id="cd00075">
    <property type="entry name" value="HATPase"/>
    <property type="match status" value="1"/>
</dbReference>
<dbReference type="Gene3D" id="3.30.450.20">
    <property type="entry name" value="PAS domain"/>
    <property type="match status" value="6"/>
</dbReference>
<dbReference type="InterPro" id="IPR003661">
    <property type="entry name" value="HisK_dim/P_dom"/>
</dbReference>
<keyword evidence="7" id="KW-0472">Membrane</keyword>
<dbReference type="CDD" id="cd00082">
    <property type="entry name" value="HisKA"/>
    <property type="match status" value="1"/>
</dbReference>
<dbReference type="Proteomes" id="UP000612362">
    <property type="component" value="Unassembled WGS sequence"/>
</dbReference>
<evidence type="ECO:0000256" key="4">
    <source>
        <dbReference type="ARBA" id="ARBA00022679"/>
    </source>
</evidence>
<dbReference type="EMBL" id="BNJF01000001">
    <property type="protein sequence ID" value="GHO45057.1"/>
    <property type="molecule type" value="Genomic_DNA"/>
</dbReference>
<dbReference type="EC" id="2.7.13.3" evidence="2"/>
<dbReference type="SUPFAM" id="SSF55785">
    <property type="entry name" value="PYP-like sensor domain (PAS domain)"/>
    <property type="match status" value="6"/>
</dbReference>
<evidence type="ECO:0000313" key="12">
    <source>
        <dbReference type="Proteomes" id="UP000612362"/>
    </source>
</evidence>
<proteinExistence type="predicted"/>
<evidence type="ECO:0000256" key="3">
    <source>
        <dbReference type="ARBA" id="ARBA00022553"/>
    </source>
</evidence>
<dbReference type="Gene3D" id="3.30.565.10">
    <property type="entry name" value="Histidine kinase-like ATPase, C-terminal domain"/>
    <property type="match status" value="1"/>
</dbReference>
<dbReference type="InterPro" id="IPR013656">
    <property type="entry name" value="PAS_4"/>
</dbReference>
<reference evidence="11" key="1">
    <citation type="submission" date="2020-10" db="EMBL/GenBank/DDBJ databases">
        <title>Taxonomic study of unclassified bacteria belonging to the class Ktedonobacteria.</title>
        <authorList>
            <person name="Yabe S."/>
            <person name="Wang C.M."/>
            <person name="Zheng Y."/>
            <person name="Sakai Y."/>
            <person name="Cavaletti L."/>
            <person name="Monciardini P."/>
            <person name="Donadio S."/>
        </authorList>
    </citation>
    <scope>NUCLEOTIDE SEQUENCE</scope>
    <source>
        <strain evidence="11">SOSP1-1</strain>
    </source>
</reference>
<dbReference type="InterPro" id="IPR001610">
    <property type="entry name" value="PAC"/>
</dbReference>
<dbReference type="PANTHER" id="PTHR43304">
    <property type="entry name" value="PHYTOCHROME-LIKE PROTEIN CPH1"/>
    <property type="match status" value="1"/>
</dbReference>
<comment type="catalytic activity">
    <reaction evidence="1">
        <text>ATP + protein L-histidine = ADP + protein N-phospho-L-histidine.</text>
        <dbReference type="EC" id="2.7.13.3"/>
    </reaction>
</comment>
<keyword evidence="12" id="KW-1185">Reference proteome</keyword>
<dbReference type="FunFam" id="3.30.450.20:FF:000099">
    <property type="entry name" value="Sensory box sensor histidine kinase"/>
    <property type="match status" value="3"/>
</dbReference>
<gene>
    <name evidence="11" type="ORF">KSX_32200</name>
</gene>
<dbReference type="SMART" id="SM00086">
    <property type="entry name" value="PAC"/>
    <property type="match status" value="5"/>
</dbReference>
<dbReference type="InterPro" id="IPR036890">
    <property type="entry name" value="HATPase_C_sf"/>
</dbReference>
<feature type="domain" description="PAS" evidence="9">
    <location>
        <begin position="14"/>
        <end position="60"/>
    </location>
</feature>
<evidence type="ECO:0000256" key="2">
    <source>
        <dbReference type="ARBA" id="ARBA00012438"/>
    </source>
</evidence>
<keyword evidence="3" id="KW-0597">Phosphoprotein</keyword>
<dbReference type="FunFam" id="1.10.287.130:FF:000001">
    <property type="entry name" value="Two-component sensor histidine kinase"/>
    <property type="match status" value="1"/>
</dbReference>
<dbReference type="InterPro" id="IPR000014">
    <property type="entry name" value="PAS"/>
</dbReference>
<dbReference type="PROSITE" id="PS50109">
    <property type="entry name" value="HIS_KIN"/>
    <property type="match status" value="1"/>
</dbReference>
<dbReference type="Pfam" id="PF08448">
    <property type="entry name" value="PAS_4"/>
    <property type="match status" value="2"/>
</dbReference>
<dbReference type="GO" id="GO:0000155">
    <property type="term" value="F:phosphorelay sensor kinase activity"/>
    <property type="evidence" value="ECO:0007669"/>
    <property type="project" value="InterPro"/>
</dbReference>
<dbReference type="Pfam" id="PF02518">
    <property type="entry name" value="HATPase_c"/>
    <property type="match status" value="1"/>
</dbReference>
<dbReference type="InterPro" id="IPR003594">
    <property type="entry name" value="HATPase_dom"/>
</dbReference>
<dbReference type="PROSITE" id="PS50112">
    <property type="entry name" value="PAS"/>
    <property type="match status" value="4"/>
</dbReference>
<feature type="domain" description="PAS" evidence="9">
    <location>
        <begin position="253"/>
        <end position="323"/>
    </location>
</feature>
<feature type="domain" description="PAC" evidence="10">
    <location>
        <begin position="326"/>
        <end position="379"/>
    </location>
</feature>
<dbReference type="FunFam" id="3.30.565.10:FF:000006">
    <property type="entry name" value="Sensor histidine kinase WalK"/>
    <property type="match status" value="1"/>
</dbReference>
<dbReference type="InterPro" id="IPR000700">
    <property type="entry name" value="PAS-assoc_C"/>
</dbReference>
<dbReference type="NCBIfam" id="TIGR00229">
    <property type="entry name" value="sensory_box"/>
    <property type="match status" value="6"/>
</dbReference>
<comment type="caution">
    <text evidence="11">The sequence shown here is derived from an EMBL/GenBank/DDBJ whole genome shotgun (WGS) entry which is preliminary data.</text>
</comment>
<dbReference type="SMART" id="SM00387">
    <property type="entry name" value="HATPase_c"/>
    <property type="match status" value="1"/>
</dbReference>
<dbReference type="InterPro" id="IPR013655">
    <property type="entry name" value="PAS_fold_3"/>
</dbReference>
<evidence type="ECO:0000256" key="6">
    <source>
        <dbReference type="ARBA" id="ARBA00023012"/>
    </source>
</evidence>
<dbReference type="SMART" id="SM00388">
    <property type="entry name" value="HisKA"/>
    <property type="match status" value="1"/>
</dbReference>
<keyword evidence="5" id="KW-0418">Kinase</keyword>
<feature type="domain" description="PAS" evidence="9">
    <location>
        <begin position="509"/>
        <end position="579"/>
    </location>
</feature>
<dbReference type="InterPro" id="IPR036097">
    <property type="entry name" value="HisK_dim/P_sf"/>
</dbReference>
<feature type="domain" description="PAS" evidence="9">
    <location>
        <begin position="380"/>
        <end position="452"/>
    </location>
</feature>
<dbReference type="InterPro" id="IPR052162">
    <property type="entry name" value="Sensor_kinase/Photoreceptor"/>
</dbReference>
<feature type="domain" description="PAC" evidence="10">
    <location>
        <begin position="207"/>
        <end position="259"/>
    </location>
</feature>
<feature type="domain" description="PAC" evidence="10">
    <location>
        <begin position="455"/>
        <end position="508"/>
    </location>
</feature>
<dbReference type="SUPFAM" id="SSF55874">
    <property type="entry name" value="ATPase domain of HSP90 chaperone/DNA topoisomerase II/histidine kinase"/>
    <property type="match status" value="1"/>
</dbReference>
<sequence length="979" mass="111911">MSKAKSSKRPTQHRSEALLTLLESLPGALFIIDDASIIVYANASAQSIIGVSPGTFVGNNFWHSTPRLVSPALYQATQKCKQTREPIEVEYVSPVTQIWLHVQISPTVGGLLMQFHEKREAQPHRETFSPDEHLAVDILKNIYIGIGFLTPEGILLDINEAPLADAQIQREQVIGKPFAETPWWSFSSTSQDLLRAAIVRASEGETVNFETLISPRDGMDIHLEVTIIPHKSMDDCVEYLVFVGTDITKRKCAEANIHTLIDAIPQLVWTGRPDGYVDYYNQRWRDYTGLSTEEAQGDGWMRCTHPEDRQRVLETWQCAVQTGRPYEAEQRLRHCTTGEYRWFLMQATPYTDSWGAILKYIGTCTDIEDKKRAEQQLKESEKHWRVLAETVPQMVWTTRPDGQHEYVNQRWCDYMGITVEYMQSNRWAPLSFIHPDDQAGTRALWQHALDTGEMYEHEERFRSIQTGEYRWFLARAMPVRNDAGQIVKWFGTITDIDEQKRVEQQLKESEKHWRVLAETMPHLVWAVRLDGRLEYTNQRAHDFIGSLPDYMLSEKWRQYLHPEDYELVQTVRRRALETGTPYEIEYRLKEGQTGAYRWFLGRALPVRNDSGHIVKWLGTSTDIEEQKRTEEALRQSQERANALMNSNIIGIFVGVGGQVVDANDTFLHMTGYTQEDLSAGHISWSHMTPPEYLARTIEAQQELNARQSTTPYEKEYICKDGSRLPVLVGAVLLRHHPFQAVTFVLDNSARKELEQRKDDFISMASHELRNPLTALKLQITLLHRQLTKQGIQTAALASMETQANKVARLVEELLDVSKIQAGGLEYVRELVDLDMLVREIAETMRHTNPSHHILVHGIVGTNLLADRDRLGQVFTNLLSNAIKYSPGAKTVEMDLSATSETIRIRIQDHGLGITSEQRNKIFDRFYRVNDSRQKAIPGLGMGLYIVAEIVKHHRGTITVESKVGKGSTFTVTLPKGIDV</sequence>
<evidence type="ECO:0000259" key="9">
    <source>
        <dbReference type="PROSITE" id="PS50112"/>
    </source>
</evidence>
<dbReference type="SMART" id="SM00091">
    <property type="entry name" value="PAS"/>
    <property type="match status" value="6"/>
</dbReference>
<dbReference type="InterPro" id="IPR004358">
    <property type="entry name" value="Sig_transdc_His_kin-like_C"/>
</dbReference>
<dbReference type="CDD" id="cd00130">
    <property type="entry name" value="PAS"/>
    <property type="match status" value="5"/>
</dbReference>
<dbReference type="InterPro" id="IPR035965">
    <property type="entry name" value="PAS-like_dom_sf"/>
</dbReference>
<evidence type="ECO:0000259" key="8">
    <source>
        <dbReference type="PROSITE" id="PS50109"/>
    </source>
</evidence>
<dbReference type="SUPFAM" id="SSF47384">
    <property type="entry name" value="Homodimeric domain of signal transducing histidine kinase"/>
    <property type="match status" value="1"/>
</dbReference>
<feature type="domain" description="PAC" evidence="10">
    <location>
        <begin position="582"/>
        <end position="635"/>
    </location>
</feature>
<evidence type="ECO:0000259" key="10">
    <source>
        <dbReference type="PROSITE" id="PS50113"/>
    </source>
</evidence>
<evidence type="ECO:0000313" key="11">
    <source>
        <dbReference type="EMBL" id="GHO45057.1"/>
    </source>
</evidence>
<feature type="domain" description="Histidine kinase" evidence="8">
    <location>
        <begin position="763"/>
        <end position="977"/>
    </location>
</feature>
<keyword evidence="6" id="KW-0902">Two-component regulatory system</keyword>
<dbReference type="AlphaFoldDB" id="A0A8J3MQM2"/>
<dbReference type="PANTHER" id="PTHR43304:SF1">
    <property type="entry name" value="PAC DOMAIN-CONTAINING PROTEIN"/>
    <property type="match status" value="1"/>
</dbReference>
<dbReference type="Pfam" id="PF08447">
    <property type="entry name" value="PAS_3"/>
    <property type="match status" value="4"/>
</dbReference>
<protein>
    <recommendedName>
        <fullName evidence="2">histidine kinase</fullName>
        <ecNumber evidence="2">2.7.13.3</ecNumber>
    </recommendedName>
</protein>
<keyword evidence="4" id="KW-0808">Transferase</keyword>
<dbReference type="Pfam" id="PF00512">
    <property type="entry name" value="HisKA"/>
    <property type="match status" value="1"/>
</dbReference>
<dbReference type="InterPro" id="IPR005467">
    <property type="entry name" value="His_kinase_dom"/>
</dbReference>